<reference evidence="1" key="2">
    <citation type="journal article" date="2023" name="Science">
        <title>Genomic signatures of disease resistance in endangered staghorn corals.</title>
        <authorList>
            <person name="Vollmer S.V."/>
            <person name="Selwyn J.D."/>
            <person name="Despard B.A."/>
            <person name="Roesel C.L."/>
        </authorList>
    </citation>
    <scope>NUCLEOTIDE SEQUENCE</scope>
    <source>
        <strain evidence="1">K2</strain>
    </source>
</reference>
<proteinExistence type="predicted"/>
<accession>A0AAD9V2E2</accession>
<dbReference type="EMBL" id="JARQWQ010000043">
    <property type="protein sequence ID" value="KAK2558769.1"/>
    <property type="molecule type" value="Genomic_DNA"/>
</dbReference>
<evidence type="ECO:0000313" key="2">
    <source>
        <dbReference type="Proteomes" id="UP001249851"/>
    </source>
</evidence>
<feature type="non-terminal residue" evidence="1">
    <location>
        <position position="31"/>
    </location>
</feature>
<gene>
    <name evidence="1" type="ORF">P5673_018980</name>
</gene>
<evidence type="ECO:0000313" key="1">
    <source>
        <dbReference type="EMBL" id="KAK2558769.1"/>
    </source>
</evidence>
<reference evidence="1" key="1">
    <citation type="journal article" date="2023" name="G3 (Bethesda)">
        <title>Whole genome assembly and annotation of the endangered Caribbean coral Acropora cervicornis.</title>
        <authorList>
            <person name="Selwyn J.D."/>
            <person name="Vollmer S.V."/>
        </authorList>
    </citation>
    <scope>NUCLEOTIDE SEQUENCE</scope>
    <source>
        <strain evidence="1">K2</strain>
    </source>
</reference>
<protein>
    <submittedName>
        <fullName evidence="1">Uncharacterized protein</fullName>
    </submittedName>
</protein>
<sequence>SHKFDLEECQIHDETPTLSEDDSTVTCLRCT</sequence>
<name>A0AAD9V2E2_ACRCE</name>
<organism evidence="1 2">
    <name type="scientific">Acropora cervicornis</name>
    <name type="common">Staghorn coral</name>
    <dbReference type="NCBI Taxonomy" id="6130"/>
    <lineage>
        <taxon>Eukaryota</taxon>
        <taxon>Metazoa</taxon>
        <taxon>Cnidaria</taxon>
        <taxon>Anthozoa</taxon>
        <taxon>Hexacorallia</taxon>
        <taxon>Scleractinia</taxon>
        <taxon>Astrocoeniina</taxon>
        <taxon>Acroporidae</taxon>
        <taxon>Acropora</taxon>
    </lineage>
</organism>
<dbReference type="Proteomes" id="UP001249851">
    <property type="component" value="Unassembled WGS sequence"/>
</dbReference>
<keyword evidence="2" id="KW-1185">Reference proteome</keyword>
<comment type="caution">
    <text evidence="1">The sequence shown here is derived from an EMBL/GenBank/DDBJ whole genome shotgun (WGS) entry which is preliminary data.</text>
</comment>
<dbReference type="AlphaFoldDB" id="A0AAD9V2E2"/>